<dbReference type="HOGENOM" id="CLU_016852_1_1_1"/>
<keyword evidence="1" id="KW-0378">Hydrolase</keyword>
<dbReference type="GO" id="GO:0016787">
    <property type="term" value="F:hydrolase activity"/>
    <property type="evidence" value="ECO:0007669"/>
    <property type="project" value="UniProtKB-KW"/>
</dbReference>
<dbReference type="InterPro" id="IPR050300">
    <property type="entry name" value="GDXG_lipolytic_enzyme"/>
</dbReference>
<sequence>MQNQQDIPYGTDPKQTWDLYPASPRVGKPAGLIVFVHGGAWRSGDKLEHQELAKALVAATGLSVAVPNYRLSPRVVQDVSIQENVRHPTHAQDIALALSEIRRSDYLPPGTNGDQLLLIGHSCGAHMISSLLLVPPPVDGLALEGHLAQEVYESVKGVVLAEGIYDLDLLVGTFPDYRDFIQGAFGTMSSYSPFSVNKYSARAASIQWLVVHSSGDTLVDMPQADAMFRHLQSEYAILDPHSSRIRKEFTLLVAEHDDVLSTPEFVTLVHSMI</sequence>
<name>A0A0C3AXQ7_SERVB</name>
<feature type="domain" description="BD-FAE-like" evidence="2">
    <location>
        <begin position="26"/>
        <end position="229"/>
    </location>
</feature>
<evidence type="ECO:0000256" key="1">
    <source>
        <dbReference type="ARBA" id="ARBA00022801"/>
    </source>
</evidence>
<evidence type="ECO:0000313" key="4">
    <source>
        <dbReference type="Proteomes" id="UP000054097"/>
    </source>
</evidence>
<dbReference type="STRING" id="933852.A0A0C3AXQ7"/>
<dbReference type="Gene3D" id="3.40.50.1820">
    <property type="entry name" value="alpha/beta hydrolase"/>
    <property type="match status" value="1"/>
</dbReference>
<gene>
    <name evidence="3" type="ORF">M408DRAFT_76678</name>
</gene>
<reference evidence="3 4" key="1">
    <citation type="submission" date="2014-04" db="EMBL/GenBank/DDBJ databases">
        <authorList>
            <consortium name="DOE Joint Genome Institute"/>
            <person name="Kuo A."/>
            <person name="Zuccaro A."/>
            <person name="Kohler A."/>
            <person name="Nagy L.G."/>
            <person name="Floudas D."/>
            <person name="Copeland A."/>
            <person name="Barry K.W."/>
            <person name="Cichocki N."/>
            <person name="Veneault-Fourrey C."/>
            <person name="LaButti K."/>
            <person name="Lindquist E.A."/>
            <person name="Lipzen A."/>
            <person name="Lundell T."/>
            <person name="Morin E."/>
            <person name="Murat C."/>
            <person name="Sun H."/>
            <person name="Tunlid A."/>
            <person name="Henrissat B."/>
            <person name="Grigoriev I.V."/>
            <person name="Hibbett D.S."/>
            <person name="Martin F."/>
            <person name="Nordberg H.P."/>
            <person name="Cantor M.N."/>
            <person name="Hua S.X."/>
        </authorList>
    </citation>
    <scope>NUCLEOTIDE SEQUENCE [LARGE SCALE GENOMIC DNA]</scope>
    <source>
        <strain evidence="3 4">MAFF 305830</strain>
    </source>
</reference>
<evidence type="ECO:0000259" key="2">
    <source>
        <dbReference type="Pfam" id="PF20434"/>
    </source>
</evidence>
<dbReference type="Pfam" id="PF20434">
    <property type="entry name" value="BD-FAE"/>
    <property type="match status" value="1"/>
</dbReference>
<evidence type="ECO:0000313" key="3">
    <source>
        <dbReference type="EMBL" id="KIM24016.1"/>
    </source>
</evidence>
<keyword evidence="4" id="KW-1185">Reference proteome</keyword>
<dbReference type="AlphaFoldDB" id="A0A0C3AXQ7"/>
<dbReference type="PANTHER" id="PTHR48081">
    <property type="entry name" value="AB HYDROLASE SUPERFAMILY PROTEIN C4A8.06C"/>
    <property type="match status" value="1"/>
</dbReference>
<proteinExistence type="predicted"/>
<dbReference type="Proteomes" id="UP000054097">
    <property type="component" value="Unassembled WGS sequence"/>
</dbReference>
<protein>
    <recommendedName>
        <fullName evidence="2">BD-FAE-like domain-containing protein</fullName>
    </recommendedName>
</protein>
<dbReference type="PANTHER" id="PTHR48081:SF33">
    <property type="entry name" value="KYNURENINE FORMAMIDASE"/>
    <property type="match status" value="1"/>
</dbReference>
<reference evidence="4" key="2">
    <citation type="submission" date="2015-01" db="EMBL/GenBank/DDBJ databases">
        <title>Evolutionary Origins and Diversification of the Mycorrhizal Mutualists.</title>
        <authorList>
            <consortium name="DOE Joint Genome Institute"/>
            <consortium name="Mycorrhizal Genomics Consortium"/>
            <person name="Kohler A."/>
            <person name="Kuo A."/>
            <person name="Nagy L.G."/>
            <person name="Floudas D."/>
            <person name="Copeland A."/>
            <person name="Barry K.W."/>
            <person name="Cichocki N."/>
            <person name="Veneault-Fourrey C."/>
            <person name="LaButti K."/>
            <person name="Lindquist E.A."/>
            <person name="Lipzen A."/>
            <person name="Lundell T."/>
            <person name="Morin E."/>
            <person name="Murat C."/>
            <person name="Riley R."/>
            <person name="Ohm R."/>
            <person name="Sun H."/>
            <person name="Tunlid A."/>
            <person name="Henrissat B."/>
            <person name="Grigoriev I.V."/>
            <person name="Hibbett D.S."/>
            <person name="Martin F."/>
        </authorList>
    </citation>
    <scope>NUCLEOTIDE SEQUENCE [LARGE SCALE GENOMIC DNA]</scope>
    <source>
        <strain evidence="4">MAFF 305830</strain>
    </source>
</reference>
<dbReference type="SUPFAM" id="SSF53474">
    <property type="entry name" value="alpha/beta-Hydrolases"/>
    <property type="match status" value="1"/>
</dbReference>
<dbReference type="InterPro" id="IPR049492">
    <property type="entry name" value="BD-FAE-like_dom"/>
</dbReference>
<accession>A0A0C3AXQ7</accession>
<organism evidence="3 4">
    <name type="scientific">Serendipita vermifera MAFF 305830</name>
    <dbReference type="NCBI Taxonomy" id="933852"/>
    <lineage>
        <taxon>Eukaryota</taxon>
        <taxon>Fungi</taxon>
        <taxon>Dikarya</taxon>
        <taxon>Basidiomycota</taxon>
        <taxon>Agaricomycotina</taxon>
        <taxon>Agaricomycetes</taxon>
        <taxon>Sebacinales</taxon>
        <taxon>Serendipitaceae</taxon>
        <taxon>Serendipita</taxon>
    </lineage>
</organism>
<dbReference type="EMBL" id="KN824329">
    <property type="protein sequence ID" value="KIM24016.1"/>
    <property type="molecule type" value="Genomic_DNA"/>
</dbReference>
<dbReference type="OrthoDB" id="6495301at2759"/>
<dbReference type="InterPro" id="IPR029058">
    <property type="entry name" value="AB_hydrolase_fold"/>
</dbReference>